<dbReference type="InterPro" id="IPR036265">
    <property type="entry name" value="HIT-like_sf"/>
</dbReference>
<dbReference type="GO" id="GO:0008270">
    <property type="term" value="F:zinc ion binding"/>
    <property type="evidence" value="ECO:0007669"/>
    <property type="project" value="InterPro"/>
</dbReference>
<dbReference type="PIRSF" id="PIRSF000808">
    <property type="entry name" value="GalT"/>
    <property type="match status" value="1"/>
</dbReference>
<dbReference type="AlphaFoldDB" id="A0AAF0D2I6"/>
<name>A0AAF0D2I6_ODILC</name>
<dbReference type="Pfam" id="PF01087">
    <property type="entry name" value="GalP_UDP_transf"/>
    <property type="match status" value="1"/>
</dbReference>
<protein>
    <recommendedName>
        <fullName evidence="5">Galactose-1-phosphate uridyl transferase N-terminal domain-containing protein</fullName>
    </recommendedName>
</protein>
<dbReference type="GO" id="GO:0006012">
    <property type="term" value="P:galactose metabolic process"/>
    <property type="evidence" value="ECO:0007669"/>
    <property type="project" value="InterPro"/>
</dbReference>
<dbReference type="PANTHER" id="PTHR42763:SF2">
    <property type="entry name" value="ADP-GLUCOSE PHOSPHORYLASE"/>
    <property type="match status" value="1"/>
</dbReference>
<gene>
    <name evidence="6" type="ORF">OdinLCB4_000650</name>
</gene>
<dbReference type="EMBL" id="CP091871">
    <property type="protein sequence ID" value="WEU40476.1"/>
    <property type="molecule type" value="Genomic_DNA"/>
</dbReference>
<evidence type="ECO:0000256" key="1">
    <source>
        <dbReference type="ARBA" id="ARBA00022679"/>
    </source>
</evidence>
<dbReference type="InterPro" id="IPR001937">
    <property type="entry name" value="GalP_UDPtransf1"/>
</dbReference>
<dbReference type="GO" id="GO:0008108">
    <property type="term" value="F:UDP-glucose:hexose-1-phosphate uridylyltransferase activity"/>
    <property type="evidence" value="ECO:0007669"/>
    <property type="project" value="InterPro"/>
</dbReference>
<keyword evidence="2" id="KW-0548">Nucleotidyltransferase</keyword>
<dbReference type="InterPro" id="IPR053177">
    <property type="entry name" value="ADP-glucose_phosphorylase"/>
</dbReference>
<evidence type="ECO:0000313" key="7">
    <source>
        <dbReference type="Proteomes" id="UP000186851"/>
    </source>
</evidence>
<dbReference type="SUPFAM" id="SSF54197">
    <property type="entry name" value="HIT-like"/>
    <property type="match status" value="2"/>
</dbReference>
<keyword evidence="1" id="KW-0808">Transferase</keyword>
<evidence type="ECO:0000256" key="2">
    <source>
        <dbReference type="ARBA" id="ARBA00022695"/>
    </source>
</evidence>
<evidence type="ECO:0000256" key="3">
    <source>
        <dbReference type="ARBA" id="ARBA00023277"/>
    </source>
</evidence>
<dbReference type="KEGG" id="oyw:OdinLCB4_000650"/>
<reference evidence="6" key="2">
    <citation type="journal article" date="2022" name="Nat. Microbiol.">
        <title>A closed Candidatus Odinarchaeum chromosome exposes Asgard archaeal viruses.</title>
        <authorList>
            <person name="Tamarit D."/>
            <person name="Caceres E.F."/>
            <person name="Krupovic M."/>
            <person name="Nijland R."/>
            <person name="Eme L."/>
            <person name="Robinson N.P."/>
            <person name="Ettema T.J.G."/>
        </authorList>
    </citation>
    <scope>NUCLEOTIDE SEQUENCE</scope>
    <source>
        <strain evidence="6">LCB_4</strain>
    </source>
</reference>
<dbReference type="PANTHER" id="PTHR42763">
    <property type="entry name" value="ADP-GLUCOSE PHOSPHORYLASE"/>
    <property type="match status" value="1"/>
</dbReference>
<evidence type="ECO:0000256" key="4">
    <source>
        <dbReference type="PIRSR" id="PIRSR000808-1"/>
    </source>
</evidence>
<feature type="domain" description="Galactose-1-phosphate uridyl transferase N-terminal" evidence="5">
    <location>
        <begin position="80"/>
        <end position="185"/>
    </location>
</feature>
<evidence type="ECO:0000259" key="5">
    <source>
        <dbReference type="Pfam" id="PF01087"/>
    </source>
</evidence>
<feature type="active site" description="Tele-UMP-histidine intermediate" evidence="4">
    <location>
        <position position="175"/>
    </location>
</feature>
<accession>A0AAF0D2I6</accession>
<dbReference type="Gene3D" id="3.30.428.10">
    <property type="entry name" value="HIT-like"/>
    <property type="match status" value="2"/>
</dbReference>
<organism evidence="6 7">
    <name type="scientific">Odinarchaeota yellowstonii (strain LCB_4)</name>
    <dbReference type="NCBI Taxonomy" id="1841599"/>
    <lineage>
        <taxon>Archaea</taxon>
        <taxon>Promethearchaeati</taxon>
        <taxon>Candidatus Odinarchaeota</taxon>
        <taxon>Candidatus Odinarchaeia</taxon>
        <taxon>Candidatus Odinarchaeales</taxon>
        <taxon>Candidatus Odinarchaeaceae</taxon>
        <taxon>Candidatus Odinarchaeum</taxon>
    </lineage>
</organism>
<keyword evidence="3" id="KW-0119">Carbohydrate metabolism</keyword>
<dbReference type="InterPro" id="IPR005849">
    <property type="entry name" value="GalP_Utransf_N"/>
</dbReference>
<dbReference type="Proteomes" id="UP000186851">
    <property type="component" value="Chromosome"/>
</dbReference>
<sequence length="334" mass="38281">MNQIRKDYFTDDKVLIATIRGSRPKGIPEEMTEKPGFECPFCAGNEKNIAPAKIVYLKDETGKIATKTETDDNRESSWLIKVLDNKFPVFESTTPTPTVEEKNLTYTIPFGVHELIIDTPQHNNYFHAMNSEHAQLLFQVYKDRFTALSSDDRIQFISISKNHGPKSGGTLLHPHSHVISANFIPNRVIKELNALNASETCLMESVLNKEKNSPRVILEQEHTIVISPYAAVFPYEVWIIPKPHAHNLTKLSENAFNELVLVIRDVCRAFNCCLDKPSYNFIINQTIREEKYHMYIRLFPRFYFETGFEIGLNLPVNEVAPEKAAEELRKYFGG</sequence>
<proteinExistence type="predicted"/>
<evidence type="ECO:0000313" key="6">
    <source>
        <dbReference type="EMBL" id="WEU40476.1"/>
    </source>
</evidence>
<reference evidence="6" key="1">
    <citation type="journal article" date="2017" name="Nature">
        <title>Asgard archaea illuminate the origin of eukaryotic cellular complexity.</title>
        <authorList>
            <person name="Zaremba-Niedzwiedzka K."/>
            <person name="Caceres E.F."/>
            <person name="Saw J.H."/>
            <person name="Backstrom D."/>
            <person name="Juzokaite L."/>
            <person name="Vancaester E."/>
            <person name="Seitz K.W."/>
            <person name="Anantharaman K."/>
            <person name="Starnawski P."/>
            <person name="Kjeldsen K.U."/>
            <person name="Scott M.B."/>
            <person name="Nunoura T."/>
            <person name="Banfield J.F."/>
            <person name="Schramm A."/>
            <person name="Baker B.J."/>
            <person name="Spang A."/>
            <person name="Ettema T.J.G."/>
        </authorList>
    </citation>
    <scope>NUCLEOTIDE SEQUENCE</scope>
    <source>
        <strain evidence="6">LCB_4</strain>
    </source>
</reference>